<dbReference type="PANTHER" id="PTHR46656:SF3">
    <property type="entry name" value="PUTATIVE-RELATED"/>
    <property type="match status" value="1"/>
</dbReference>
<dbReference type="SUPFAM" id="SSF53756">
    <property type="entry name" value="UDP-Glycosyltransferase/glycogen phosphorylase"/>
    <property type="match status" value="1"/>
</dbReference>
<dbReference type="PANTHER" id="PTHR46656">
    <property type="entry name" value="PUTATIVE-RELATED"/>
    <property type="match status" value="1"/>
</dbReference>
<sequence>MLRPLGLLAGMLLAGLPARCEDLPSLLWMAPILNAGGFSSEALSYAIALHKVYSQNKGGKFGLRQFAEQASSSFVDGLPSGLRQHLQQMLQTGRRTDVRWDVVVCHATPDVWHGDGAFGWGKVEPCPPTAARKSIGRAMYESDRLPESWVARINVMDQVWVPSKFAVEQFAKSGVPREKIAVLPEAVDVELFNPAVHEALDLELGGGLFRFVSVFKWEKRKGWDILLRAYFQEFSEADDVVLVIKTQPFHSGDDFEKKLREEISRAQNQGPQGPQGQAGRRPARLKLLARDLKLKELPGLYKAADAFVLPSRGEGWGRPHVEAMSMGLPVIATNWSGSTEFLLENASLPLRIDGLEPVENGPKGHQWAKPSEAHLRELMRWAAEHRAEARSLGEAARRLMLERFSPKAVVEKHLLPLLQRSSGARAQRDSELTANKPAEELRRRQPHPPRAPYFLVPAAAGLKLKRPLLRWPAEFWKKSSHSTRRAAHSKESTNSQGSDEPDGFYHLTVGTKRLLVGFFCVWGLAAKEVFETPVGMRQAARGEEEVEAAEMAEVEVLRTELLQMKVSSAGTFDDVEETTLLQADAKASVVIDDLADFPTMLVQTDMELATNQA</sequence>
<keyword evidence="2" id="KW-0732">Signal</keyword>
<evidence type="ECO:0000256" key="1">
    <source>
        <dbReference type="SAM" id="MobiDB-lite"/>
    </source>
</evidence>
<evidence type="ECO:0000256" key="2">
    <source>
        <dbReference type="SAM" id="SignalP"/>
    </source>
</evidence>
<feature type="region of interest" description="Disordered" evidence="1">
    <location>
        <begin position="482"/>
        <end position="501"/>
    </location>
</feature>
<name>A0A813CLF5_9DINO</name>
<organism evidence="3 4">
    <name type="scientific">Symbiodinium necroappetens</name>
    <dbReference type="NCBI Taxonomy" id="1628268"/>
    <lineage>
        <taxon>Eukaryota</taxon>
        <taxon>Sar</taxon>
        <taxon>Alveolata</taxon>
        <taxon>Dinophyceae</taxon>
        <taxon>Suessiales</taxon>
        <taxon>Symbiodiniaceae</taxon>
        <taxon>Symbiodinium</taxon>
    </lineage>
</organism>
<evidence type="ECO:0000313" key="3">
    <source>
        <dbReference type="EMBL" id="CAE7943240.1"/>
    </source>
</evidence>
<dbReference type="AlphaFoldDB" id="A0A813CLF5"/>
<accession>A0A813CLF5</accession>
<comment type="caution">
    <text evidence="3">The sequence shown here is derived from an EMBL/GenBank/DDBJ whole genome shotgun (WGS) entry which is preliminary data.</text>
</comment>
<feature type="chain" id="PRO_5032543338" evidence="2">
    <location>
        <begin position="21"/>
        <end position="613"/>
    </location>
</feature>
<protein>
    <submittedName>
        <fullName evidence="3">MshA protein</fullName>
    </submittedName>
</protein>
<evidence type="ECO:0000313" key="4">
    <source>
        <dbReference type="Proteomes" id="UP000601435"/>
    </source>
</evidence>
<dbReference type="EMBL" id="CAJNJA010099029">
    <property type="protein sequence ID" value="CAE7943240.1"/>
    <property type="molecule type" value="Genomic_DNA"/>
</dbReference>
<feature type="compositionally biased region" description="Basic and acidic residues" evidence="1">
    <location>
        <begin position="426"/>
        <end position="443"/>
    </location>
</feature>
<keyword evidence="4" id="KW-1185">Reference proteome</keyword>
<dbReference type="OrthoDB" id="2193793at2759"/>
<gene>
    <name evidence="3" type="primary">mshA</name>
    <name evidence="3" type="ORF">SNEC2469_LOCUS34974</name>
</gene>
<feature type="signal peptide" evidence="2">
    <location>
        <begin position="1"/>
        <end position="20"/>
    </location>
</feature>
<reference evidence="3" key="1">
    <citation type="submission" date="2021-02" db="EMBL/GenBank/DDBJ databases">
        <authorList>
            <person name="Dougan E. K."/>
            <person name="Rhodes N."/>
            <person name="Thang M."/>
            <person name="Chan C."/>
        </authorList>
    </citation>
    <scope>NUCLEOTIDE SEQUENCE</scope>
</reference>
<dbReference type="Pfam" id="PF13692">
    <property type="entry name" value="Glyco_trans_1_4"/>
    <property type="match status" value="1"/>
</dbReference>
<proteinExistence type="predicted"/>
<feature type="region of interest" description="Disordered" evidence="1">
    <location>
        <begin position="420"/>
        <end position="452"/>
    </location>
</feature>
<dbReference type="Gene3D" id="3.40.50.2000">
    <property type="entry name" value="Glycogen Phosphorylase B"/>
    <property type="match status" value="1"/>
</dbReference>
<dbReference type="Proteomes" id="UP000601435">
    <property type="component" value="Unassembled WGS sequence"/>
</dbReference>